<dbReference type="RefSeq" id="WP_345336924.1">
    <property type="nucleotide sequence ID" value="NZ_BAABJZ010000102.1"/>
</dbReference>
<keyword evidence="3" id="KW-1185">Reference proteome</keyword>
<dbReference type="EMBL" id="BAABJZ010000102">
    <property type="protein sequence ID" value="GAA4899608.1"/>
    <property type="molecule type" value="Genomic_DNA"/>
</dbReference>
<feature type="transmembrane region" description="Helical" evidence="1">
    <location>
        <begin position="51"/>
        <end position="70"/>
    </location>
</feature>
<name>A0ABP9FD23_9GAMM</name>
<keyword evidence="1" id="KW-0472">Membrane</keyword>
<comment type="caution">
    <text evidence="2">The sequence shown here is derived from an EMBL/GenBank/DDBJ whole genome shotgun (WGS) entry which is preliminary data.</text>
</comment>
<keyword evidence="1" id="KW-0812">Transmembrane</keyword>
<keyword evidence="1" id="KW-1133">Transmembrane helix</keyword>
<evidence type="ECO:0000313" key="3">
    <source>
        <dbReference type="Proteomes" id="UP001499988"/>
    </source>
</evidence>
<gene>
    <name evidence="2" type="ORF">GCM10023333_36560</name>
</gene>
<feature type="transmembrane region" description="Helical" evidence="1">
    <location>
        <begin position="6"/>
        <end position="24"/>
    </location>
</feature>
<evidence type="ECO:0000313" key="2">
    <source>
        <dbReference type="EMBL" id="GAA4899608.1"/>
    </source>
</evidence>
<dbReference type="Proteomes" id="UP001499988">
    <property type="component" value="Unassembled WGS sequence"/>
</dbReference>
<evidence type="ECO:0000256" key="1">
    <source>
        <dbReference type="SAM" id="Phobius"/>
    </source>
</evidence>
<reference evidence="3" key="1">
    <citation type="journal article" date="2019" name="Int. J. Syst. Evol. Microbiol.">
        <title>The Global Catalogue of Microorganisms (GCM) 10K type strain sequencing project: providing services to taxonomists for standard genome sequencing and annotation.</title>
        <authorList>
            <consortium name="The Broad Institute Genomics Platform"/>
            <consortium name="The Broad Institute Genome Sequencing Center for Infectious Disease"/>
            <person name="Wu L."/>
            <person name="Ma J."/>
        </authorList>
    </citation>
    <scope>NUCLEOTIDE SEQUENCE [LARGE SCALE GENOMIC DNA]</scope>
    <source>
        <strain evidence="3">JCM 18401</strain>
    </source>
</reference>
<accession>A0ABP9FD23</accession>
<organism evidence="2 3">
    <name type="scientific">Ferrimonas pelagia</name>
    <dbReference type="NCBI Taxonomy" id="1177826"/>
    <lineage>
        <taxon>Bacteria</taxon>
        <taxon>Pseudomonadati</taxon>
        <taxon>Pseudomonadota</taxon>
        <taxon>Gammaproteobacteria</taxon>
        <taxon>Alteromonadales</taxon>
        <taxon>Ferrimonadaceae</taxon>
        <taxon>Ferrimonas</taxon>
    </lineage>
</organism>
<sequence length="179" mass="20658">MGWLTGYALMGTVVFLTIWVGNHWQRHGFAPSASWQVLQREWQRRRRRPGLALWEATISLALGVLLWPLLLLDALTQLTTPAKPVAFVVKPEYLREPVSIDTLERRATDDPNSRFNPLNPDWLEFKQQQKPGDAVWSFEAQWQSMHDAAQTQQVKGYVLLRQEQPIAHVCTEVRDDDEA</sequence>
<protein>
    <submittedName>
        <fullName evidence="2">Uncharacterized protein</fullName>
    </submittedName>
</protein>
<proteinExistence type="predicted"/>